<proteinExistence type="predicted"/>
<accession>A0A7M4FE14</accession>
<reference evidence="2" key="2">
    <citation type="submission" date="2025-09" db="UniProtKB">
        <authorList>
            <consortium name="Ensembl"/>
        </authorList>
    </citation>
    <scope>IDENTIFICATION</scope>
</reference>
<keyword evidence="3" id="KW-1185">Reference proteome</keyword>
<dbReference type="AlphaFoldDB" id="A0A7M4FE14"/>
<feature type="region of interest" description="Disordered" evidence="1">
    <location>
        <begin position="70"/>
        <end position="141"/>
    </location>
</feature>
<dbReference type="Ensembl" id="ENSCPRT00005027651.1">
    <property type="protein sequence ID" value="ENSCPRP00005023686.1"/>
    <property type="gene ID" value="ENSCPRG00005016438.1"/>
</dbReference>
<dbReference type="Proteomes" id="UP000594220">
    <property type="component" value="Unplaced"/>
</dbReference>
<evidence type="ECO:0000313" key="2">
    <source>
        <dbReference type="Ensembl" id="ENSCPRP00005023686.1"/>
    </source>
</evidence>
<organism evidence="2 3">
    <name type="scientific">Crocodylus porosus</name>
    <name type="common">Saltwater crocodile</name>
    <name type="synonym">Estuarine crocodile</name>
    <dbReference type="NCBI Taxonomy" id="8502"/>
    <lineage>
        <taxon>Eukaryota</taxon>
        <taxon>Metazoa</taxon>
        <taxon>Chordata</taxon>
        <taxon>Craniata</taxon>
        <taxon>Vertebrata</taxon>
        <taxon>Euteleostomi</taxon>
        <taxon>Archelosauria</taxon>
        <taxon>Archosauria</taxon>
        <taxon>Crocodylia</taxon>
        <taxon>Longirostres</taxon>
        <taxon>Crocodylidae</taxon>
        <taxon>Crocodylus</taxon>
    </lineage>
</organism>
<reference evidence="2" key="1">
    <citation type="submission" date="2025-08" db="UniProtKB">
        <authorList>
            <consortium name="Ensembl"/>
        </authorList>
    </citation>
    <scope>IDENTIFICATION</scope>
</reference>
<name>A0A7M4FE14_CROPO</name>
<protein>
    <submittedName>
        <fullName evidence="2">Uncharacterized protein</fullName>
    </submittedName>
</protein>
<sequence length="275" mass="30698">CIELRVPSPETKLVWTDCEGLCWNLAGQRLGEQPHADSYSAGQFSASFGSFTQPCTQWLHKADYKLQRIPEGAKSDAGANEPREPLIPGTEWDKLGKARTTQIQGAPGSSEPALGTGGHYPFHSAGPQQEPRWHWPSTGDSSRDPYPKTFEFPFALRTQSYFGKCCSSHSNRTPSIKRCVWGGAGFVCVCARACSDPTFFSRTLRHFNPHFGPQRSLMQCLLTYFNSHFGKELGSYSYRDLAQSFLSINNSASLKSKRISNTIQYIPTKPFLCHF</sequence>
<evidence type="ECO:0000256" key="1">
    <source>
        <dbReference type="SAM" id="MobiDB-lite"/>
    </source>
</evidence>
<dbReference type="GeneTree" id="ENSGT00640000092035"/>
<evidence type="ECO:0000313" key="3">
    <source>
        <dbReference type="Proteomes" id="UP000594220"/>
    </source>
</evidence>